<dbReference type="InterPro" id="IPR000873">
    <property type="entry name" value="AMP-dep_synth/lig_dom"/>
</dbReference>
<evidence type="ECO:0000313" key="2">
    <source>
        <dbReference type="EMBL" id="MFC5884165.1"/>
    </source>
</evidence>
<dbReference type="Proteomes" id="UP001596067">
    <property type="component" value="Unassembled WGS sequence"/>
</dbReference>
<protein>
    <submittedName>
        <fullName evidence="2">Phenylacetate--CoA ligase family protein</fullName>
    </submittedName>
</protein>
<dbReference type="EMBL" id="JBHSOD010000003">
    <property type="protein sequence ID" value="MFC5884165.1"/>
    <property type="molecule type" value="Genomic_DNA"/>
</dbReference>
<evidence type="ECO:0000259" key="1">
    <source>
        <dbReference type="Pfam" id="PF00501"/>
    </source>
</evidence>
<reference evidence="3" key="1">
    <citation type="journal article" date="2019" name="Int. J. Syst. Evol. Microbiol.">
        <title>The Global Catalogue of Microorganisms (GCM) 10K type strain sequencing project: providing services to taxonomists for standard genome sequencing and annotation.</title>
        <authorList>
            <consortium name="The Broad Institute Genomics Platform"/>
            <consortium name="The Broad Institute Genome Sequencing Center for Infectious Disease"/>
            <person name="Wu L."/>
            <person name="Ma J."/>
        </authorList>
    </citation>
    <scope>NUCLEOTIDE SEQUENCE [LARGE SCALE GENOMIC DNA]</scope>
    <source>
        <strain evidence="3">CGMCC 4.1469</strain>
    </source>
</reference>
<dbReference type="InterPro" id="IPR042099">
    <property type="entry name" value="ANL_N_sf"/>
</dbReference>
<organism evidence="2 3">
    <name type="scientific">Kitasatospora aburaviensis</name>
    <dbReference type="NCBI Taxonomy" id="67265"/>
    <lineage>
        <taxon>Bacteria</taxon>
        <taxon>Bacillati</taxon>
        <taxon>Actinomycetota</taxon>
        <taxon>Actinomycetes</taxon>
        <taxon>Kitasatosporales</taxon>
        <taxon>Streptomycetaceae</taxon>
        <taxon>Kitasatospora</taxon>
    </lineage>
</organism>
<proteinExistence type="predicted"/>
<dbReference type="PANTHER" id="PTHR43845">
    <property type="entry name" value="BLR5969 PROTEIN"/>
    <property type="match status" value="1"/>
</dbReference>
<dbReference type="PANTHER" id="PTHR43845:SF1">
    <property type="entry name" value="BLR5969 PROTEIN"/>
    <property type="match status" value="1"/>
</dbReference>
<keyword evidence="2" id="KW-0436">Ligase</keyword>
<evidence type="ECO:0000313" key="3">
    <source>
        <dbReference type="Proteomes" id="UP001596067"/>
    </source>
</evidence>
<accession>A0ABW1EQQ3</accession>
<keyword evidence="3" id="KW-1185">Reference proteome</keyword>
<sequence>MTTADRPPHLRYPEIREAALADLAAFEKLSPDQVPDHQFALLRRQLDHAFANSPFYREKWAGEFGPVRPTDAAGLRALPFTTKAELRGAYPFGLLAVGREELIRYGESTGTTGSPTSSMITYEDWIRGNVAVEQSVGHLLGPGDLVFIAIPYELAFASYDLDRALEQVGAAVVPVGTLSLVCPFERMVEMMWTVRPTALVCTPSRALRLYDMLKDTGRDPAEIGLKTFLYVGETCSPAKLEKIAALWGVQLSNAYGSTETNSLGLVCERGSLHLTEDRHLFEVIDPETTEPVPDGTAGELVITSLAGRAMPLLRYRSGDFVTVSTEPCACGSPRRLLAHHGRVSEQLIVGGRRINKLALEQTVLSTEGAGLYWAAGPAGDRVEIRVEADGGDPEALCAAVAERVTAEFGVPAHVAPIDRAQVRRAMDRMLKPGSLTIEDLEAVS</sequence>
<comment type="caution">
    <text evidence="2">The sequence shown here is derived from an EMBL/GenBank/DDBJ whole genome shotgun (WGS) entry which is preliminary data.</text>
</comment>
<dbReference type="Gene3D" id="3.40.50.12780">
    <property type="entry name" value="N-terminal domain of ligase-like"/>
    <property type="match status" value="1"/>
</dbReference>
<dbReference type="RefSeq" id="WP_313762499.1">
    <property type="nucleotide sequence ID" value="NZ_BAAAVH010000050.1"/>
</dbReference>
<gene>
    <name evidence="2" type="ORF">ACFP0N_04085</name>
</gene>
<dbReference type="SUPFAM" id="SSF56801">
    <property type="entry name" value="Acetyl-CoA synthetase-like"/>
    <property type="match status" value="1"/>
</dbReference>
<dbReference type="Pfam" id="PF00501">
    <property type="entry name" value="AMP-binding"/>
    <property type="match status" value="1"/>
</dbReference>
<feature type="domain" description="AMP-dependent synthetase/ligase" evidence="1">
    <location>
        <begin position="110"/>
        <end position="303"/>
    </location>
</feature>
<name>A0ABW1EQQ3_9ACTN</name>
<dbReference type="GO" id="GO:0016874">
    <property type="term" value="F:ligase activity"/>
    <property type="evidence" value="ECO:0007669"/>
    <property type="project" value="UniProtKB-KW"/>
</dbReference>